<comment type="caution">
    <text evidence="5">The sequence shown here is derived from an EMBL/GenBank/DDBJ whole genome shotgun (WGS) entry which is preliminary data.</text>
</comment>
<dbReference type="Proteomes" id="UP001144096">
    <property type="component" value="Unassembled WGS sequence"/>
</dbReference>
<evidence type="ECO:0000256" key="2">
    <source>
        <dbReference type="ARBA" id="ARBA00023315"/>
    </source>
</evidence>
<dbReference type="InterPro" id="IPR016181">
    <property type="entry name" value="Acyl_CoA_acyltransferase"/>
</dbReference>
<feature type="domain" description="N-acetyltransferase" evidence="4">
    <location>
        <begin position="4"/>
        <end position="162"/>
    </location>
</feature>
<feature type="region of interest" description="Disordered" evidence="3">
    <location>
        <begin position="152"/>
        <end position="175"/>
    </location>
</feature>
<accession>A0A9X2N7T4</accession>
<protein>
    <submittedName>
        <fullName evidence="5">GNAT family N-acetyltransferase</fullName>
    </submittedName>
</protein>
<dbReference type="EMBL" id="JAMXQV010000002">
    <property type="protein sequence ID" value="MCR6482091.1"/>
    <property type="molecule type" value="Genomic_DNA"/>
</dbReference>
<evidence type="ECO:0000256" key="3">
    <source>
        <dbReference type="SAM" id="MobiDB-lite"/>
    </source>
</evidence>
<dbReference type="PROSITE" id="PS51186">
    <property type="entry name" value="GNAT"/>
    <property type="match status" value="1"/>
</dbReference>
<dbReference type="GO" id="GO:0016747">
    <property type="term" value="F:acyltransferase activity, transferring groups other than amino-acyl groups"/>
    <property type="evidence" value="ECO:0007669"/>
    <property type="project" value="InterPro"/>
</dbReference>
<evidence type="ECO:0000256" key="1">
    <source>
        <dbReference type="ARBA" id="ARBA00022679"/>
    </source>
</evidence>
<sequence>MPKIEVRPAHPAELATVAALRWRWVVEQDGPPEGGRAGFVREFAAWARANEATHRCLVLARDDEVIGMAFLAITSRVPTPRVFARASGDVQSVYVLPEARDGGLGGLLIDATLRLAEELGLERVTVHSSERAVPAYERRGFAVSPQLLQTGVSGLSPARRRSSSASPRPPAGGAG</sequence>
<dbReference type="PANTHER" id="PTHR43877">
    <property type="entry name" value="AMINOALKYLPHOSPHONATE N-ACETYLTRANSFERASE-RELATED-RELATED"/>
    <property type="match status" value="1"/>
</dbReference>
<keyword evidence="6" id="KW-1185">Reference proteome</keyword>
<proteinExistence type="predicted"/>
<evidence type="ECO:0000259" key="4">
    <source>
        <dbReference type="PROSITE" id="PS51186"/>
    </source>
</evidence>
<dbReference type="AlphaFoldDB" id="A0A9X2N7T4"/>
<dbReference type="CDD" id="cd04301">
    <property type="entry name" value="NAT_SF"/>
    <property type="match status" value="1"/>
</dbReference>
<keyword evidence="2" id="KW-0012">Acyltransferase</keyword>
<dbReference type="InterPro" id="IPR000182">
    <property type="entry name" value="GNAT_dom"/>
</dbReference>
<dbReference type="Pfam" id="PF00583">
    <property type="entry name" value="Acetyltransf_1"/>
    <property type="match status" value="1"/>
</dbReference>
<keyword evidence="1" id="KW-0808">Transferase</keyword>
<gene>
    <name evidence="5" type="ORF">M8542_04660</name>
</gene>
<dbReference type="SUPFAM" id="SSF55729">
    <property type="entry name" value="Acyl-CoA N-acyltransferases (Nat)"/>
    <property type="match status" value="1"/>
</dbReference>
<evidence type="ECO:0000313" key="5">
    <source>
        <dbReference type="EMBL" id="MCR6482091.1"/>
    </source>
</evidence>
<dbReference type="Gene3D" id="3.40.630.30">
    <property type="match status" value="1"/>
</dbReference>
<evidence type="ECO:0000313" key="6">
    <source>
        <dbReference type="Proteomes" id="UP001144096"/>
    </source>
</evidence>
<dbReference type="InterPro" id="IPR050832">
    <property type="entry name" value="Bact_Acetyltransf"/>
</dbReference>
<organism evidence="5 6">
    <name type="scientific">Amycolatopsis iheyensis</name>
    <dbReference type="NCBI Taxonomy" id="2945988"/>
    <lineage>
        <taxon>Bacteria</taxon>
        <taxon>Bacillati</taxon>
        <taxon>Actinomycetota</taxon>
        <taxon>Actinomycetes</taxon>
        <taxon>Pseudonocardiales</taxon>
        <taxon>Pseudonocardiaceae</taxon>
        <taxon>Amycolatopsis</taxon>
    </lineage>
</organism>
<name>A0A9X2N7T4_9PSEU</name>
<reference evidence="5" key="1">
    <citation type="submission" date="2022-06" db="EMBL/GenBank/DDBJ databases">
        <title>Amycolatopsis iheyaensis sp. nov., a new species of the genus Amycolatopsis isolated from soil in Iheya island, Japan.</title>
        <authorList>
            <person name="Ngamcharungchit C."/>
            <person name="Kanto H."/>
            <person name="Take A."/>
            <person name="Intra B."/>
            <person name="Matsumoto A."/>
            <person name="Panbangred W."/>
            <person name="Inahashi Y."/>
        </authorList>
    </citation>
    <scope>NUCLEOTIDE SEQUENCE</scope>
    <source>
        <strain evidence="5">OK19-0408</strain>
    </source>
</reference>